<gene>
    <name evidence="1" type="ORF">F4820DRAFT_132769</name>
</gene>
<dbReference type="Proteomes" id="UP001497700">
    <property type="component" value="Unassembled WGS sequence"/>
</dbReference>
<sequence length="263" mass="31008">MRIRIVIYALEVYITLFEPFEVELSHEKLQRLATKFWFNFSGHETNATNELLSLIGPFACWGWEEWSESIGRVDNGEGWPWYLDNELRDILNSIRLAGDFYLRPPWKDDSRLYRALKNSQVKPIQPEGHSSIKLYHLPTFANDPTWYIRRRGINRWLISNYSEWRVREQYYDPRAYRFRTIHGWFFYIGDVDRCLAVRNHGPVWSWHTDPPAWTGMSGGPATDGSEHAMIVWNEDPTPFGYEGSAGTVVDMYDVRMGLNKFLD</sequence>
<name>A0ACB9YLU9_9PEZI</name>
<protein>
    <submittedName>
        <fullName evidence="1">Uncharacterized protein</fullName>
    </submittedName>
</protein>
<keyword evidence="2" id="KW-1185">Reference proteome</keyword>
<evidence type="ECO:0000313" key="1">
    <source>
        <dbReference type="EMBL" id="KAI4859934.1"/>
    </source>
</evidence>
<accession>A0ACB9YLU9</accession>
<proteinExistence type="predicted"/>
<reference evidence="1 2" key="1">
    <citation type="journal article" date="2022" name="New Phytol.">
        <title>Ecological generalism drives hyperdiversity of secondary metabolite gene clusters in xylarialean endophytes.</title>
        <authorList>
            <person name="Franco M.E.E."/>
            <person name="Wisecaver J.H."/>
            <person name="Arnold A.E."/>
            <person name="Ju Y.M."/>
            <person name="Slot J.C."/>
            <person name="Ahrendt S."/>
            <person name="Moore L.P."/>
            <person name="Eastman K.E."/>
            <person name="Scott K."/>
            <person name="Konkel Z."/>
            <person name="Mondo S.J."/>
            <person name="Kuo A."/>
            <person name="Hayes R.D."/>
            <person name="Haridas S."/>
            <person name="Andreopoulos B."/>
            <person name="Riley R."/>
            <person name="LaButti K."/>
            <person name="Pangilinan J."/>
            <person name="Lipzen A."/>
            <person name="Amirebrahimi M."/>
            <person name="Yan J."/>
            <person name="Adam C."/>
            <person name="Keymanesh K."/>
            <person name="Ng V."/>
            <person name="Louie K."/>
            <person name="Northen T."/>
            <person name="Drula E."/>
            <person name="Henrissat B."/>
            <person name="Hsieh H.M."/>
            <person name="Youens-Clark K."/>
            <person name="Lutzoni F."/>
            <person name="Miadlikowska J."/>
            <person name="Eastwood D.C."/>
            <person name="Hamelin R.C."/>
            <person name="Grigoriev I.V."/>
            <person name="U'Ren J.M."/>
        </authorList>
    </citation>
    <scope>NUCLEOTIDE SEQUENCE [LARGE SCALE GENOMIC DNA]</scope>
    <source>
        <strain evidence="1 2">CBS 119005</strain>
    </source>
</reference>
<evidence type="ECO:0000313" key="2">
    <source>
        <dbReference type="Proteomes" id="UP001497700"/>
    </source>
</evidence>
<dbReference type="EMBL" id="MU393607">
    <property type="protein sequence ID" value="KAI4859934.1"/>
    <property type="molecule type" value="Genomic_DNA"/>
</dbReference>
<comment type="caution">
    <text evidence="1">The sequence shown here is derived from an EMBL/GenBank/DDBJ whole genome shotgun (WGS) entry which is preliminary data.</text>
</comment>
<organism evidence="1 2">
    <name type="scientific">Hypoxylon rubiginosum</name>
    <dbReference type="NCBI Taxonomy" id="110542"/>
    <lineage>
        <taxon>Eukaryota</taxon>
        <taxon>Fungi</taxon>
        <taxon>Dikarya</taxon>
        <taxon>Ascomycota</taxon>
        <taxon>Pezizomycotina</taxon>
        <taxon>Sordariomycetes</taxon>
        <taxon>Xylariomycetidae</taxon>
        <taxon>Xylariales</taxon>
        <taxon>Hypoxylaceae</taxon>
        <taxon>Hypoxylon</taxon>
    </lineage>
</organism>